<keyword evidence="1" id="KW-0732">Signal</keyword>
<feature type="chain" id="PRO_5001707880" evidence="1">
    <location>
        <begin position="27"/>
        <end position="169"/>
    </location>
</feature>
<feature type="signal peptide" evidence="1">
    <location>
        <begin position="1"/>
        <end position="26"/>
    </location>
</feature>
<reference evidence="2 3" key="1">
    <citation type="submission" date="2014-06" db="EMBL/GenBank/DDBJ databases">
        <title>Genomes of Alteromonas australica, a world apart.</title>
        <authorList>
            <person name="Gonzaga A."/>
            <person name="Lopez-Perez M."/>
            <person name="Rodriguez-Valera F."/>
        </authorList>
    </citation>
    <scope>NUCLEOTIDE SEQUENCE [LARGE SCALE GENOMIC DNA]</scope>
    <source>
        <strain evidence="2 3">H 17</strain>
    </source>
</reference>
<name>A0A075NVL4_9ALTE</name>
<dbReference type="KEGG" id="aal:EP13_01405"/>
<organism evidence="2 3">
    <name type="scientific">Alteromonas australica</name>
    <dbReference type="NCBI Taxonomy" id="589873"/>
    <lineage>
        <taxon>Bacteria</taxon>
        <taxon>Pseudomonadati</taxon>
        <taxon>Pseudomonadota</taxon>
        <taxon>Gammaproteobacteria</taxon>
        <taxon>Alteromonadales</taxon>
        <taxon>Alteromonadaceae</taxon>
        <taxon>Alteromonas/Salinimonas group</taxon>
        <taxon>Alteromonas</taxon>
    </lineage>
</organism>
<dbReference type="EMBL" id="CP008849">
    <property type="protein sequence ID" value="AIF97463.1"/>
    <property type="molecule type" value="Genomic_DNA"/>
</dbReference>
<dbReference type="eggNOG" id="COG3019">
    <property type="taxonomic scope" value="Bacteria"/>
</dbReference>
<dbReference type="PROSITE" id="PS51257">
    <property type="entry name" value="PROKAR_LIPOPROTEIN"/>
    <property type="match status" value="1"/>
</dbReference>
<dbReference type="RefSeq" id="WP_044055639.1">
    <property type="nucleotide sequence ID" value="NZ_CBCSKJ010000005.1"/>
</dbReference>
<dbReference type="SUPFAM" id="SSF52833">
    <property type="entry name" value="Thioredoxin-like"/>
    <property type="match status" value="1"/>
</dbReference>
<gene>
    <name evidence="2" type="ORF">EP13_01405</name>
</gene>
<dbReference type="InterPro" id="IPR007332">
    <property type="entry name" value="DUF411"/>
</dbReference>
<protein>
    <submittedName>
        <fullName evidence="2">ATP synthase F0 subunit B</fullName>
    </submittedName>
</protein>
<dbReference type="Pfam" id="PF04214">
    <property type="entry name" value="DUF411"/>
    <property type="match status" value="1"/>
</dbReference>
<accession>A0A075NVL4</accession>
<dbReference type="Proteomes" id="UP000056090">
    <property type="component" value="Chromosome"/>
</dbReference>
<dbReference type="GeneID" id="78253603"/>
<keyword evidence="3" id="KW-1185">Reference proteome</keyword>
<evidence type="ECO:0000313" key="3">
    <source>
        <dbReference type="Proteomes" id="UP000056090"/>
    </source>
</evidence>
<sequence length="169" mass="18984">MNKNIPFGALFSLVLFLTACSDVLQAKNDAKSATQAPKFTLHVYKSRTCKCCQKWVRHVEEHGFETDVTNVTLMSRVKDKYGVEPQYRSCHTALSQDGFVFEGHIPAKYIQQFLENPPEGVLGLSVPAMPIGSPGMEVDERFQPYLVLQLNVDGSVTTFAEVNTYEEQF</sequence>
<proteinExistence type="predicted"/>
<dbReference type="InterPro" id="IPR036249">
    <property type="entry name" value="Thioredoxin-like_sf"/>
</dbReference>
<dbReference type="AlphaFoldDB" id="A0A075NVL4"/>
<evidence type="ECO:0000256" key="1">
    <source>
        <dbReference type="SAM" id="SignalP"/>
    </source>
</evidence>
<evidence type="ECO:0000313" key="2">
    <source>
        <dbReference type="EMBL" id="AIF97463.1"/>
    </source>
</evidence>